<dbReference type="RefSeq" id="WP_229913625.1">
    <property type="nucleotide sequence ID" value="NZ_BNAT01000003.1"/>
</dbReference>
<organism evidence="1 2">
    <name type="scientific">Streptomyces capitiformicae</name>
    <dbReference type="NCBI Taxonomy" id="2014920"/>
    <lineage>
        <taxon>Bacteria</taxon>
        <taxon>Bacillati</taxon>
        <taxon>Actinomycetota</taxon>
        <taxon>Actinomycetes</taxon>
        <taxon>Kitasatosporales</taxon>
        <taxon>Streptomycetaceae</taxon>
        <taxon>Streptomyces</taxon>
    </lineage>
</organism>
<comment type="caution">
    <text evidence="1">The sequence shown here is derived from an EMBL/GenBank/DDBJ whole genome shotgun (WGS) entry which is preliminary data.</text>
</comment>
<evidence type="ECO:0008006" key="3">
    <source>
        <dbReference type="Google" id="ProtNLM"/>
    </source>
</evidence>
<dbReference type="EMBL" id="BNAT01000003">
    <property type="protein sequence ID" value="GHH83640.1"/>
    <property type="molecule type" value="Genomic_DNA"/>
</dbReference>
<protein>
    <recommendedName>
        <fullName evidence="3">Tetratricopeptide repeat protein</fullName>
    </recommendedName>
</protein>
<dbReference type="Proteomes" id="UP000603227">
    <property type="component" value="Unassembled WGS sequence"/>
</dbReference>
<sequence length="76" mass="8636">MLKEILGPQHPETFAVISNSALTLRALGREEESHRLREATLTDLRRLSRQLGEGNGITSLALRERRIYRDLEPLAV</sequence>
<reference evidence="1" key="1">
    <citation type="journal article" date="2014" name="Int. J. Syst. Evol. Microbiol.">
        <title>Complete genome sequence of Corynebacterium casei LMG S-19264T (=DSM 44701T), isolated from a smear-ripened cheese.</title>
        <authorList>
            <consortium name="US DOE Joint Genome Institute (JGI-PGF)"/>
            <person name="Walter F."/>
            <person name="Albersmeier A."/>
            <person name="Kalinowski J."/>
            <person name="Ruckert C."/>
        </authorList>
    </citation>
    <scope>NUCLEOTIDE SEQUENCE</scope>
    <source>
        <strain evidence="1">CGMCC 4.7403</strain>
    </source>
</reference>
<evidence type="ECO:0000313" key="2">
    <source>
        <dbReference type="Proteomes" id="UP000603227"/>
    </source>
</evidence>
<evidence type="ECO:0000313" key="1">
    <source>
        <dbReference type="EMBL" id="GHH83640.1"/>
    </source>
</evidence>
<name>A0A919GGS1_9ACTN</name>
<keyword evidence="2" id="KW-1185">Reference proteome</keyword>
<reference evidence="1" key="2">
    <citation type="submission" date="2020-09" db="EMBL/GenBank/DDBJ databases">
        <authorList>
            <person name="Sun Q."/>
            <person name="Zhou Y."/>
        </authorList>
    </citation>
    <scope>NUCLEOTIDE SEQUENCE</scope>
    <source>
        <strain evidence="1">CGMCC 4.7403</strain>
    </source>
</reference>
<dbReference type="InterPro" id="IPR011990">
    <property type="entry name" value="TPR-like_helical_dom_sf"/>
</dbReference>
<dbReference type="AlphaFoldDB" id="A0A919GGS1"/>
<gene>
    <name evidence="1" type="ORF">GCM10017771_10750</name>
</gene>
<dbReference type="Gene3D" id="1.25.40.10">
    <property type="entry name" value="Tetratricopeptide repeat domain"/>
    <property type="match status" value="1"/>
</dbReference>
<proteinExistence type="predicted"/>
<accession>A0A919GGS1</accession>